<name>A0A3N4UGS1_9RHOB</name>
<dbReference type="EMBL" id="RKQK01000003">
    <property type="protein sequence ID" value="RPE66359.1"/>
    <property type="molecule type" value="Genomic_DNA"/>
</dbReference>
<gene>
    <name evidence="1" type="ORF">EDD53_2061</name>
</gene>
<evidence type="ECO:0000313" key="1">
    <source>
        <dbReference type="EMBL" id="RPE66359.1"/>
    </source>
</evidence>
<accession>A0A3N4UGS1</accession>
<comment type="caution">
    <text evidence="1">The sequence shown here is derived from an EMBL/GenBank/DDBJ whole genome shotgun (WGS) entry which is preliminary data.</text>
</comment>
<evidence type="ECO:0000313" key="2">
    <source>
        <dbReference type="Proteomes" id="UP000269689"/>
    </source>
</evidence>
<keyword evidence="2" id="KW-1185">Reference proteome</keyword>
<dbReference type="AlphaFoldDB" id="A0A3N4UGS1"/>
<sequence length="77" mass="8301">MNGVTCPVAPKKQEFTAKAPSLGCPDLTTLSIPPIHAKLNFGRHSFGVPFSVEFSLFDLVCLLGSCTFVVKPSYGRE</sequence>
<protein>
    <submittedName>
        <fullName evidence="1">Uncharacterized protein</fullName>
    </submittedName>
</protein>
<reference evidence="1 2" key="1">
    <citation type="submission" date="2018-11" db="EMBL/GenBank/DDBJ databases">
        <title>Genomic Encyclopedia of Type Strains, Phase IV (KMG-IV): sequencing the most valuable type-strain genomes for metagenomic binning, comparative biology and taxonomic classification.</title>
        <authorList>
            <person name="Goeker M."/>
        </authorList>
    </citation>
    <scope>NUCLEOTIDE SEQUENCE [LARGE SCALE GENOMIC DNA]</scope>
    <source>
        <strain evidence="1 2">DSM 104731</strain>
    </source>
</reference>
<dbReference type="Proteomes" id="UP000269689">
    <property type="component" value="Unassembled WGS sequence"/>
</dbReference>
<organism evidence="1 2">
    <name type="scientific">Pacificibacter maritimus</name>
    <dbReference type="NCBI Taxonomy" id="762213"/>
    <lineage>
        <taxon>Bacteria</taxon>
        <taxon>Pseudomonadati</taxon>
        <taxon>Pseudomonadota</taxon>
        <taxon>Alphaproteobacteria</taxon>
        <taxon>Rhodobacterales</taxon>
        <taxon>Roseobacteraceae</taxon>
        <taxon>Pacificibacter</taxon>
    </lineage>
</organism>
<proteinExistence type="predicted"/>